<keyword evidence="3" id="KW-0378">Hydrolase</keyword>
<keyword evidence="7" id="KW-1185">Reference proteome</keyword>
<dbReference type="EMBL" id="JABKKE010000001">
    <property type="protein sequence ID" value="NPE12761.1"/>
    <property type="molecule type" value="Genomic_DNA"/>
</dbReference>
<dbReference type="PANTHER" id="PTHR46233:SF3">
    <property type="entry name" value="HYDROXYACYLGLUTATHIONE HYDROLASE GLOC"/>
    <property type="match status" value="1"/>
</dbReference>
<evidence type="ECO:0000259" key="5">
    <source>
        <dbReference type="SMART" id="SM00849"/>
    </source>
</evidence>
<keyword evidence="4" id="KW-0862">Zinc</keyword>
<evidence type="ECO:0000256" key="1">
    <source>
        <dbReference type="ARBA" id="ARBA00001947"/>
    </source>
</evidence>
<gene>
    <name evidence="6" type="ORF">HPS55_00175</name>
</gene>
<sequence>MLQIKRFVCNPFQENCYVVSDETREAVIIDCGAFYEEERCAVVDYIVNNMLKPCHLLETHAHIDHNFGNDTISNEFGLKPELHMKDAYLQETLKQQAVAFANISIGYDMPPVGKLLMENNDIKFGTHLFRVLSTPGHTPGSVFYYCEEENVAFSGDTLFNMSIGRTDLESGSYNDIMNSLRRIQEQLPDETTILPGHGAQTTMEKEKQWNPYLNRH</sequence>
<dbReference type="Pfam" id="PF00753">
    <property type="entry name" value="Lactamase_B"/>
    <property type="match status" value="1"/>
</dbReference>
<organism evidence="6 7">
    <name type="scientific">Xylanibacter rodentium</name>
    <dbReference type="NCBI Taxonomy" id="2736289"/>
    <lineage>
        <taxon>Bacteria</taxon>
        <taxon>Pseudomonadati</taxon>
        <taxon>Bacteroidota</taxon>
        <taxon>Bacteroidia</taxon>
        <taxon>Bacteroidales</taxon>
        <taxon>Prevotellaceae</taxon>
        <taxon>Xylanibacter</taxon>
    </lineage>
</organism>
<comment type="caution">
    <text evidence="6">The sequence shown here is derived from an EMBL/GenBank/DDBJ whole genome shotgun (WGS) entry which is preliminary data.</text>
</comment>
<evidence type="ECO:0000313" key="6">
    <source>
        <dbReference type="EMBL" id="NPE12761.1"/>
    </source>
</evidence>
<keyword evidence="2" id="KW-0479">Metal-binding</keyword>
<reference evidence="6 7" key="1">
    <citation type="submission" date="2020-05" db="EMBL/GenBank/DDBJ databases">
        <title>Distinct polysaccharide utilization as determinants for interspecies competition between intestinal Prevotella spp.</title>
        <authorList>
            <person name="Galvez E.J.C."/>
            <person name="Iljazovic A."/>
            <person name="Strowig T."/>
        </authorList>
    </citation>
    <scope>NUCLEOTIDE SEQUENCE [LARGE SCALE GENOMIC DNA]</scope>
    <source>
        <strain evidence="6 7">PROD</strain>
    </source>
</reference>
<dbReference type="PANTHER" id="PTHR46233">
    <property type="entry name" value="HYDROXYACYLGLUTATHIONE HYDROLASE GLOC"/>
    <property type="match status" value="1"/>
</dbReference>
<evidence type="ECO:0000256" key="2">
    <source>
        <dbReference type="ARBA" id="ARBA00022723"/>
    </source>
</evidence>
<evidence type="ECO:0000313" key="7">
    <source>
        <dbReference type="Proteomes" id="UP001193734"/>
    </source>
</evidence>
<protein>
    <submittedName>
        <fullName evidence="6">MBL fold metallo-hydrolase</fullName>
    </submittedName>
</protein>
<name>A0ABX2AQ97_9BACT</name>
<evidence type="ECO:0000256" key="3">
    <source>
        <dbReference type="ARBA" id="ARBA00022801"/>
    </source>
</evidence>
<dbReference type="RefSeq" id="WP_172173255.1">
    <property type="nucleotide sequence ID" value="NZ_CASGIA010000008.1"/>
</dbReference>
<dbReference type="InterPro" id="IPR051453">
    <property type="entry name" value="MBL_Glyoxalase_II"/>
</dbReference>
<dbReference type="Proteomes" id="UP001193734">
    <property type="component" value="Unassembled WGS sequence"/>
</dbReference>
<dbReference type="GeneID" id="82156170"/>
<dbReference type="SMART" id="SM00849">
    <property type="entry name" value="Lactamase_B"/>
    <property type="match status" value="1"/>
</dbReference>
<evidence type="ECO:0000256" key="4">
    <source>
        <dbReference type="ARBA" id="ARBA00022833"/>
    </source>
</evidence>
<proteinExistence type="predicted"/>
<dbReference type="SUPFAM" id="SSF56281">
    <property type="entry name" value="Metallo-hydrolase/oxidoreductase"/>
    <property type="match status" value="1"/>
</dbReference>
<dbReference type="InterPro" id="IPR001279">
    <property type="entry name" value="Metallo-B-lactamas"/>
</dbReference>
<comment type="cofactor">
    <cofactor evidence="1">
        <name>Zn(2+)</name>
        <dbReference type="ChEBI" id="CHEBI:29105"/>
    </cofactor>
</comment>
<dbReference type="InterPro" id="IPR036866">
    <property type="entry name" value="RibonucZ/Hydroxyglut_hydro"/>
</dbReference>
<dbReference type="CDD" id="cd06262">
    <property type="entry name" value="metallo-hydrolase-like_MBL-fold"/>
    <property type="match status" value="1"/>
</dbReference>
<feature type="domain" description="Metallo-beta-lactamase" evidence="5">
    <location>
        <begin position="13"/>
        <end position="197"/>
    </location>
</feature>
<accession>A0ABX2AQ97</accession>
<dbReference type="Gene3D" id="3.60.15.10">
    <property type="entry name" value="Ribonuclease Z/Hydroxyacylglutathione hydrolase-like"/>
    <property type="match status" value="1"/>
</dbReference>